<dbReference type="Proteomes" id="UP000824998">
    <property type="component" value="Unassembled WGS sequence"/>
</dbReference>
<evidence type="ECO:0000313" key="1">
    <source>
        <dbReference type="EMBL" id="KAG9232029.1"/>
    </source>
</evidence>
<name>A0A9P7YE62_9HELO</name>
<comment type="caution">
    <text evidence="1">The sequence shown here is derived from an EMBL/GenBank/DDBJ whole genome shotgun (WGS) entry which is preliminary data.</text>
</comment>
<proteinExistence type="predicted"/>
<organism evidence="1 2">
    <name type="scientific">Amylocarpus encephaloides</name>
    <dbReference type="NCBI Taxonomy" id="45428"/>
    <lineage>
        <taxon>Eukaryota</taxon>
        <taxon>Fungi</taxon>
        <taxon>Dikarya</taxon>
        <taxon>Ascomycota</taxon>
        <taxon>Pezizomycotina</taxon>
        <taxon>Leotiomycetes</taxon>
        <taxon>Helotiales</taxon>
        <taxon>Helotiales incertae sedis</taxon>
        <taxon>Amylocarpus</taxon>
    </lineage>
</organism>
<reference evidence="1" key="1">
    <citation type="journal article" date="2021" name="IMA Fungus">
        <title>Genomic characterization of three marine fungi, including Emericellopsis atlantica sp. nov. with signatures of a generalist lifestyle and marine biomass degradation.</title>
        <authorList>
            <person name="Hagestad O.C."/>
            <person name="Hou L."/>
            <person name="Andersen J.H."/>
            <person name="Hansen E.H."/>
            <person name="Altermark B."/>
            <person name="Li C."/>
            <person name="Kuhnert E."/>
            <person name="Cox R.J."/>
            <person name="Crous P.W."/>
            <person name="Spatafora J.W."/>
            <person name="Lail K."/>
            <person name="Amirebrahimi M."/>
            <person name="Lipzen A."/>
            <person name="Pangilinan J."/>
            <person name="Andreopoulos W."/>
            <person name="Hayes R.D."/>
            <person name="Ng V."/>
            <person name="Grigoriev I.V."/>
            <person name="Jackson S.A."/>
            <person name="Sutton T.D.S."/>
            <person name="Dobson A.D.W."/>
            <person name="Rama T."/>
        </authorList>
    </citation>
    <scope>NUCLEOTIDE SEQUENCE</scope>
    <source>
        <strain evidence="1">TRa018bII</strain>
    </source>
</reference>
<dbReference type="AlphaFoldDB" id="A0A9P7YE62"/>
<keyword evidence="2" id="KW-1185">Reference proteome</keyword>
<dbReference type="EMBL" id="MU251568">
    <property type="protein sequence ID" value="KAG9232029.1"/>
    <property type="molecule type" value="Genomic_DNA"/>
</dbReference>
<gene>
    <name evidence="1" type="ORF">BJ875DRAFT_467901</name>
</gene>
<protein>
    <submittedName>
        <fullName evidence="1">Uncharacterized protein</fullName>
    </submittedName>
</protein>
<sequence>MQWSLNPIQVLYCTCTALLLPSSKTLFSSTNSLSQEHLFSTLLLQTATATATATLLLPSQLNNKTQQSQAGISSWSFWM</sequence>
<evidence type="ECO:0000313" key="2">
    <source>
        <dbReference type="Proteomes" id="UP000824998"/>
    </source>
</evidence>
<accession>A0A9P7YE62</accession>